<feature type="compositionally biased region" description="Polar residues" evidence="1">
    <location>
        <begin position="65"/>
        <end position="81"/>
    </location>
</feature>
<comment type="caution">
    <text evidence="2">The sequence shown here is derived from an EMBL/GenBank/DDBJ whole genome shotgun (WGS) entry which is preliminary data.</text>
</comment>
<protein>
    <submittedName>
        <fullName evidence="2">Uncharacterized protein</fullName>
    </submittedName>
</protein>
<dbReference type="Proteomes" id="UP001321473">
    <property type="component" value="Unassembled WGS sequence"/>
</dbReference>
<evidence type="ECO:0000256" key="1">
    <source>
        <dbReference type="SAM" id="MobiDB-lite"/>
    </source>
</evidence>
<organism evidence="2 3">
    <name type="scientific">Amblyomma americanum</name>
    <name type="common">Lone star tick</name>
    <dbReference type="NCBI Taxonomy" id="6943"/>
    <lineage>
        <taxon>Eukaryota</taxon>
        <taxon>Metazoa</taxon>
        <taxon>Ecdysozoa</taxon>
        <taxon>Arthropoda</taxon>
        <taxon>Chelicerata</taxon>
        <taxon>Arachnida</taxon>
        <taxon>Acari</taxon>
        <taxon>Parasitiformes</taxon>
        <taxon>Ixodida</taxon>
        <taxon>Ixodoidea</taxon>
        <taxon>Ixodidae</taxon>
        <taxon>Amblyomminae</taxon>
        <taxon>Amblyomma</taxon>
    </lineage>
</organism>
<dbReference type="AlphaFoldDB" id="A0AAQ4DSQ3"/>
<sequence length="194" mass="21408">MVDLGDYTRVYNRGSRQETLFSAYHRSSCCTVCADFTAAATRSESAHAAKVQADGLTQRKAPTRAVSSLQPPNFNDTSGNKPSDHMVNRLLAGYEHVLSTVQGLVKGAPASQKLKETATPEFYLNRVLFCTCRTPDATPGVLNMPEEKTHAATTRFMRVRPDHACRSQRRNEVHIAQSTGIRPMYEATFKAASK</sequence>
<evidence type="ECO:0000313" key="2">
    <source>
        <dbReference type="EMBL" id="KAK8765493.1"/>
    </source>
</evidence>
<keyword evidence="3" id="KW-1185">Reference proteome</keyword>
<accession>A0AAQ4DSQ3</accession>
<evidence type="ECO:0000313" key="3">
    <source>
        <dbReference type="Proteomes" id="UP001321473"/>
    </source>
</evidence>
<dbReference type="EMBL" id="JARKHS020027282">
    <property type="protein sequence ID" value="KAK8765493.1"/>
    <property type="molecule type" value="Genomic_DNA"/>
</dbReference>
<gene>
    <name evidence="2" type="ORF">V5799_031900</name>
</gene>
<proteinExistence type="predicted"/>
<name>A0AAQ4DSQ3_AMBAM</name>
<reference evidence="2 3" key="1">
    <citation type="journal article" date="2023" name="Arcadia Sci">
        <title>De novo assembly of a long-read Amblyomma americanum tick genome.</title>
        <authorList>
            <person name="Chou S."/>
            <person name="Poskanzer K.E."/>
            <person name="Rollins M."/>
            <person name="Thuy-Boun P.S."/>
        </authorList>
    </citation>
    <scope>NUCLEOTIDE SEQUENCE [LARGE SCALE GENOMIC DNA]</scope>
    <source>
        <strain evidence="2">F_SG_1</strain>
        <tissue evidence="2">Salivary glands</tissue>
    </source>
</reference>
<feature type="region of interest" description="Disordered" evidence="1">
    <location>
        <begin position="52"/>
        <end position="82"/>
    </location>
</feature>